<dbReference type="KEGG" id="bmic:BMR1_03g01865"/>
<dbReference type="AlphaFoldDB" id="A0A1R4ABN1"/>
<sequence>MLVSWVTPKGHISPIKCKPLSKYVKYIVLNKYFLKLSHFNATSSSRSPNCTSRLTWKSHLQVLLHKIRESDFVTFDVEYTGLHVKDERFIGVSKCYQAHSVGAKTFMPCQLGLTSAKFNPDTNAWEITPSSIYIYPSQDRNFQVSTTALNFLRDNNFDFNQWVNHGIGHLTPMQENEKKNSILSRINELEQLKQNSTKSVDKTPTSFDLSSIPDEKDRVVAVAVIKQVEEWIQNDDPKPLEISMDSAFQRLLMHTIIGHEFPTVFSHSIKREDQRMLCVYRSQDEVYREQMNGLQLELDNLAEQVGIRTLLDCIAECNKIVVGHNCFYDILHIYQYFYGDLPESIDEFKRIWIKKFAQTFDTKYISECHPTLSSLQLPSTLKGLFEYMCAVESSQKDKTKLQINTLPNTKWIYPVCMRGLMDTVCHSVDDLEDKSHDAGYDSLMTCIIFILQSNYILREQNSQTTKLSSIGDTMSLALNRIRLVKTQPNMIYLNGSETDTVRHFYMCNFPSNWKKWEIMKAFSPVWISIHWINETSCWIVARNDEDVRNISLIYKMQKNPPYSLLTYEEYSQSVKPNGDG</sequence>
<evidence type="ECO:0000313" key="3">
    <source>
        <dbReference type="EMBL" id="SJK86398.1"/>
    </source>
</evidence>
<proteinExistence type="inferred from homology"/>
<dbReference type="InterPro" id="IPR014789">
    <property type="entry name" value="PolyA-riboNase_RNA-binding"/>
</dbReference>
<dbReference type="VEuPathDB" id="PiroplasmaDB:BMR1_03g01865"/>
<evidence type="ECO:0000256" key="1">
    <source>
        <dbReference type="ARBA" id="ARBA00008372"/>
    </source>
</evidence>
<reference evidence="3 4" key="1">
    <citation type="journal article" date="2012" name="Nucleic Acids Res.">
        <title>Sequencing of the smallest Apicomplexan genome from the human pathogen Babesia microti.</title>
        <authorList>
            <person name="Cornillot E."/>
            <person name="Hadj-Kaddour K."/>
            <person name="Dassouli A."/>
            <person name="Noel B."/>
            <person name="Ranwez V."/>
            <person name="Vacherie B."/>
            <person name="Augagneur Y."/>
            <person name="Bres V."/>
            <person name="Duclos A."/>
            <person name="Randazzo S."/>
            <person name="Carcy B."/>
            <person name="Debierre-Grockiego F."/>
            <person name="Delbecq S."/>
            <person name="Moubri-Menage K."/>
            <person name="Shams-Eldin H."/>
            <person name="Usmani-Brown S."/>
            <person name="Bringaud F."/>
            <person name="Wincker P."/>
            <person name="Vivares C.P."/>
            <person name="Schwarz R.T."/>
            <person name="Schetters T.P."/>
            <person name="Krause P.J."/>
            <person name="Gorenflot A."/>
            <person name="Berry V."/>
            <person name="Barbe V."/>
            <person name="Ben Mamoun C."/>
        </authorList>
    </citation>
    <scope>NUCLEOTIDE SEQUENCE [LARGE SCALE GENOMIC DNA]</scope>
    <source>
        <strain evidence="3 4">RI</strain>
    </source>
</reference>
<dbReference type="GO" id="GO:0005634">
    <property type="term" value="C:nucleus"/>
    <property type="evidence" value="ECO:0007669"/>
    <property type="project" value="InterPro"/>
</dbReference>
<dbReference type="InterPro" id="IPR012337">
    <property type="entry name" value="RNaseH-like_sf"/>
</dbReference>
<dbReference type="InterPro" id="IPR006941">
    <property type="entry name" value="RNase_CAF1"/>
</dbReference>
<dbReference type="GeneID" id="24425014"/>
<name>A0A1R4ABN1_BABMR</name>
<dbReference type="Pfam" id="PF04857">
    <property type="entry name" value="CAF1"/>
    <property type="match status" value="1"/>
</dbReference>
<dbReference type="InterPro" id="IPR012677">
    <property type="entry name" value="Nucleotide-bd_a/b_plait_sf"/>
</dbReference>
<keyword evidence="3" id="KW-0378">Hydrolase</keyword>
<dbReference type="SUPFAM" id="SSF82708">
    <property type="entry name" value="R3H domain"/>
    <property type="match status" value="1"/>
</dbReference>
<accession>A0A1R4ABN1</accession>
<organism evidence="3 4">
    <name type="scientific">Babesia microti (strain RI)</name>
    <dbReference type="NCBI Taxonomy" id="1133968"/>
    <lineage>
        <taxon>Eukaryota</taxon>
        <taxon>Sar</taxon>
        <taxon>Alveolata</taxon>
        <taxon>Apicomplexa</taxon>
        <taxon>Aconoidasida</taxon>
        <taxon>Piroplasmida</taxon>
        <taxon>Babesiidae</taxon>
        <taxon>Babesia</taxon>
    </lineage>
</organism>
<dbReference type="EMBL" id="LN871598">
    <property type="protein sequence ID" value="SJK86398.1"/>
    <property type="molecule type" value="Genomic_DNA"/>
</dbReference>
<evidence type="ECO:0000313" key="4">
    <source>
        <dbReference type="Proteomes" id="UP000002899"/>
    </source>
</evidence>
<dbReference type="PANTHER" id="PTHR15092:SF22">
    <property type="entry name" value="POLY(A)-SPECIFIC RIBONUCLEASE PNLDC1"/>
    <property type="match status" value="1"/>
</dbReference>
<dbReference type="InterPro" id="IPR036867">
    <property type="entry name" value="R3H_dom_sf"/>
</dbReference>
<dbReference type="GO" id="GO:0046872">
    <property type="term" value="F:metal ion binding"/>
    <property type="evidence" value="ECO:0007669"/>
    <property type="project" value="InterPro"/>
</dbReference>
<dbReference type="GO" id="GO:0005737">
    <property type="term" value="C:cytoplasm"/>
    <property type="evidence" value="ECO:0007669"/>
    <property type="project" value="InterPro"/>
</dbReference>
<evidence type="ECO:0000259" key="2">
    <source>
        <dbReference type="Pfam" id="PF08675"/>
    </source>
</evidence>
<dbReference type="InterPro" id="IPR051181">
    <property type="entry name" value="CAF1_poly(A)_ribonucleases"/>
</dbReference>
<dbReference type="GO" id="GO:0003723">
    <property type="term" value="F:RNA binding"/>
    <property type="evidence" value="ECO:0007669"/>
    <property type="project" value="InterPro"/>
</dbReference>
<gene>
    <name evidence="3" type="ORF">BMR1_03g01865</name>
</gene>
<comment type="similarity">
    <text evidence="1">Belongs to the CAF1 family.</text>
</comment>
<dbReference type="GO" id="GO:0006402">
    <property type="term" value="P:mRNA catabolic process"/>
    <property type="evidence" value="ECO:0007669"/>
    <property type="project" value="InterPro"/>
</dbReference>
<dbReference type="PANTHER" id="PTHR15092">
    <property type="entry name" value="POLY A -SPECIFIC RIBONUCLEASE/TARGET OF EGR1, MEMBER 1"/>
    <property type="match status" value="1"/>
</dbReference>
<dbReference type="OrthoDB" id="414075at2759"/>
<dbReference type="Pfam" id="PF08675">
    <property type="entry name" value="RNA_bind"/>
    <property type="match status" value="1"/>
</dbReference>
<dbReference type="SUPFAM" id="SSF53098">
    <property type="entry name" value="Ribonuclease H-like"/>
    <property type="match status" value="1"/>
</dbReference>
<reference evidence="3 4" key="2">
    <citation type="journal article" date="2013" name="PLoS ONE">
        <title>Whole genome mapping and re-organization of the nuclear and mitochondrial genomes of Babesia microti isolates.</title>
        <authorList>
            <person name="Cornillot E."/>
            <person name="Dassouli A."/>
            <person name="Garg A."/>
            <person name="Pachikara N."/>
            <person name="Randazzo S."/>
            <person name="Depoix D."/>
            <person name="Carcy B."/>
            <person name="Delbecq S."/>
            <person name="Frutos R."/>
            <person name="Silva J.C."/>
            <person name="Sutton R."/>
            <person name="Krause P.J."/>
            <person name="Mamoun C.B."/>
        </authorList>
    </citation>
    <scope>NUCLEOTIDE SEQUENCE [LARGE SCALE GENOMIC DNA]</scope>
    <source>
        <strain evidence="3 4">RI</strain>
    </source>
</reference>
<dbReference type="InterPro" id="IPR036397">
    <property type="entry name" value="RNaseH_sf"/>
</dbReference>
<dbReference type="GO" id="GO:0004535">
    <property type="term" value="F:poly(A)-specific ribonuclease activity"/>
    <property type="evidence" value="ECO:0007669"/>
    <property type="project" value="UniProtKB-EC"/>
</dbReference>
<dbReference type="Proteomes" id="UP000002899">
    <property type="component" value="Chromosome III"/>
</dbReference>
<dbReference type="Gene3D" id="3.30.420.10">
    <property type="entry name" value="Ribonuclease H-like superfamily/Ribonuclease H"/>
    <property type="match status" value="2"/>
</dbReference>
<keyword evidence="4" id="KW-1185">Reference proteome</keyword>
<dbReference type="EC" id="3.1.13.4" evidence="3"/>
<reference evidence="3 4" key="3">
    <citation type="journal article" date="2016" name="Sci. Rep.">
        <title>Genome-wide diversity and gene expression profiling of Babesia microti isolates identify polymorphic genes that mediate host-pathogen interactions.</title>
        <authorList>
            <person name="Silva J.C."/>
            <person name="Cornillot E."/>
            <person name="McCracken C."/>
            <person name="Usmani-Brown S."/>
            <person name="Dwivedi A."/>
            <person name="Ifeonu O.O."/>
            <person name="Crabtree J."/>
            <person name="Gotia H.T."/>
            <person name="Virji A.Z."/>
            <person name="Reynes C."/>
            <person name="Colinge J."/>
            <person name="Kumar V."/>
            <person name="Lawres L."/>
            <person name="Pazzi J.E."/>
            <person name="Pablo J.V."/>
            <person name="Hung C."/>
            <person name="Brancato J."/>
            <person name="Kumari P."/>
            <person name="Orvis J."/>
            <person name="Tretina K."/>
            <person name="Chibucos M."/>
            <person name="Ott S."/>
            <person name="Sadzewicz L."/>
            <person name="Sengamalay N."/>
            <person name="Shetty A.C."/>
            <person name="Su Q."/>
            <person name="Tallon L."/>
            <person name="Fraser C.M."/>
            <person name="Frutos R."/>
            <person name="Molina D.M."/>
            <person name="Krause P.J."/>
            <person name="Ben Mamoun C."/>
        </authorList>
    </citation>
    <scope>NUCLEOTIDE SEQUENCE [LARGE SCALE GENOMIC DNA]</scope>
    <source>
        <strain evidence="3 4">RI</strain>
    </source>
</reference>
<feature type="domain" description="Poly(A)-specific ribonuclease RNA-binding" evidence="2">
    <location>
        <begin position="502"/>
        <end position="572"/>
    </location>
</feature>
<protein>
    <submittedName>
        <fullName evidence="3">CAF1 family ribonuclease</fullName>
        <ecNumber evidence="3">3.1.13.4</ecNumber>
    </submittedName>
</protein>
<dbReference type="Gene3D" id="3.30.70.330">
    <property type="match status" value="1"/>
</dbReference>
<dbReference type="RefSeq" id="XP_021338559.1">
    <property type="nucleotide sequence ID" value="XM_021481987.1"/>
</dbReference>